<dbReference type="InterPro" id="IPR045340">
    <property type="entry name" value="DUF6533"/>
</dbReference>
<keyword evidence="1" id="KW-0472">Membrane</keyword>
<gene>
    <name evidence="3" type="ORF">C8Q71DRAFT_439322</name>
</gene>
<evidence type="ECO:0000313" key="3">
    <source>
        <dbReference type="EMBL" id="KAH9841105.1"/>
    </source>
</evidence>
<dbReference type="RefSeq" id="XP_047782571.1">
    <property type="nucleotide sequence ID" value="XM_047918549.1"/>
</dbReference>
<evidence type="ECO:0000259" key="2">
    <source>
        <dbReference type="Pfam" id="PF20151"/>
    </source>
</evidence>
<proteinExistence type="predicted"/>
<comment type="caution">
    <text evidence="3">The sequence shown here is derived from an EMBL/GenBank/DDBJ whole genome shotgun (WGS) entry which is preliminary data.</text>
</comment>
<sequence>MPATGRSVWASASESTTVVSATLSICHMMSLCTIAVCALIVYDYVISLPKEIRHFWKRGATGPKLLFFSNRYALLTYAVLFLVNTSRFIDTVNA</sequence>
<feature type="domain" description="DUF6533" evidence="2">
    <location>
        <begin position="32"/>
        <end position="74"/>
    </location>
</feature>
<evidence type="ECO:0000256" key="1">
    <source>
        <dbReference type="SAM" id="Phobius"/>
    </source>
</evidence>
<dbReference type="EMBL" id="JADCUA010000004">
    <property type="protein sequence ID" value="KAH9841105.1"/>
    <property type="molecule type" value="Genomic_DNA"/>
</dbReference>
<reference evidence="3 4" key="1">
    <citation type="journal article" date="2021" name="Environ. Microbiol.">
        <title>Gene family expansions and transcriptome signatures uncover fungal adaptations to wood decay.</title>
        <authorList>
            <person name="Hage H."/>
            <person name="Miyauchi S."/>
            <person name="Viragh M."/>
            <person name="Drula E."/>
            <person name="Min B."/>
            <person name="Chaduli D."/>
            <person name="Navarro D."/>
            <person name="Favel A."/>
            <person name="Norest M."/>
            <person name="Lesage-Meessen L."/>
            <person name="Balint B."/>
            <person name="Merenyi Z."/>
            <person name="de Eugenio L."/>
            <person name="Morin E."/>
            <person name="Martinez A.T."/>
            <person name="Baldrian P."/>
            <person name="Stursova M."/>
            <person name="Martinez M.J."/>
            <person name="Novotny C."/>
            <person name="Magnuson J.K."/>
            <person name="Spatafora J.W."/>
            <person name="Maurice S."/>
            <person name="Pangilinan J."/>
            <person name="Andreopoulos W."/>
            <person name="LaButti K."/>
            <person name="Hundley H."/>
            <person name="Na H."/>
            <person name="Kuo A."/>
            <person name="Barry K."/>
            <person name="Lipzen A."/>
            <person name="Henrissat B."/>
            <person name="Riley R."/>
            <person name="Ahrendt S."/>
            <person name="Nagy L.G."/>
            <person name="Grigoriev I.V."/>
            <person name="Martin F."/>
            <person name="Rosso M.N."/>
        </authorList>
    </citation>
    <scope>NUCLEOTIDE SEQUENCE [LARGE SCALE GENOMIC DNA]</scope>
    <source>
        <strain evidence="3 4">CIRM-BRFM 1785</strain>
    </source>
</reference>
<name>A0ABQ8KSK0_9APHY</name>
<keyword evidence="1" id="KW-0812">Transmembrane</keyword>
<feature type="transmembrane region" description="Helical" evidence="1">
    <location>
        <begin position="20"/>
        <end position="45"/>
    </location>
</feature>
<protein>
    <recommendedName>
        <fullName evidence="2">DUF6533 domain-containing protein</fullName>
    </recommendedName>
</protein>
<organism evidence="3 4">
    <name type="scientific">Rhodofomes roseus</name>
    <dbReference type="NCBI Taxonomy" id="34475"/>
    <lineage>
        <taxon>Eukaryota</taxon>
        <taxon>Fungi</taxon>
        <taxon>Dikarya</taxon>
        <taxon>Basidiomycota</taxon>
        <taxon>Agaricomycotina</taxon>
        <taxon>Agaricomycetes</taxon>
        <taxon>Polyporales</taxon>
        <taxon>Rhodofomes</taxon>
    </lineage>
</organism>
<dbReference type="Proteomes" id="UP000814176">
    <property type="component" value="Unassembled WGS sequence"/>
</dbReference>
<evidence type="ECO:0000313" key="4">
    <source>
        <dbReference type="Proteomes" id="UP000814176"/>
    </source>
</evidence>
<keyword evidence="1" id="KW-1133">Transmembrane helix</keyword>
<feature type="transmembrane region" description="Helical" evidence="1">
    <location>
        <begin position="65"/>
        <end position="83"/>
    </location>
</feature>
<accession>A0ABQ8KSK0</accession>
<dbReference type="GeneID" id="71999281"/>
<keyword evidence="4" id="KW-1185">Reference proteome</keyword>
<dbReference type="Pfam" id="PF20151">
    <property type="entry name" value="DUF6533"/>
    <property type="match status" value="1"/>
</dbReference>